<evidence type="ECO:0000313" key="3">
    <source>
        <dbReference type="Proteomes" id="UP001057580"/>
    </source>
</evidence>
<sequence length="63" mass="6418">MRPPLRAVLAVLVALPTAFGLGLSLGPDPTGFVPVVVGTVLTLVFATGLYRLLPDATPDSSAD</sequence>
<reference evidence="2" key="1">
    <citation type="submission" date="2022-09" db="EMBL/GenBank/DDBJ databases">
        <title>Diverse halophilic archaea isolated from saline environments.</title>
        <authorList>
            <person name="Cui H.-L."/>
        </authorList>
    </citation>
    <scope>NUCLEOTIDE SEQUENCE</scope>
    <source>
        <strain evidence="2">ZS-35-S2</strain>
    </source>
</reference>
<keyword evidence="3" id="KW-1185">Reference proteome</keyword>
<feature type="transmembrane region" description="Helical" evidence="1">
    <location>
        <begin position="30"/>
        <end position="53"/>
    </location>
</feature>
<proteinExistence type="predicted"/>
<dbReference type="Proteomes" id="UP001057580">
    <property type="component" value="Chromosome"/>
</dbReference>
<evidence type="ECO:0000313" key="2">
    <source>
        <dbReference type="EMBL" id="UWM55246.1"/>
    </source>
</evidence>
<name>A0A9E7U8V8_9EURY</name>
<accession>A0A9E7U8V8</accession>
<dbReference type="EMBL" id="CP104003">
    <property type="protein sequence ID" value="UWM55246.1"/>
    <property type="molecule type" value="Genomic_DNA"/>
</dbReference>
<dbReference type="RefSeq" id="WP_260594299.1">
    <property type="nucleotide sequence ID" value="NZ_CP104003.1"/>
</dbReference>
<dbReference type="KEGG" id="ssai:N0B31_02940"/>
<dbReference type="GeneID" id="74941344"/>
<keyword evidence="1" id="KW-1133">Transmembrane helix</keyword>
<dbReference type="AlphaFoldDB" id="A0A9E7U8V8"/>
<protein>
    <submittedName>
        <fullName evidence="2">Uncharacterized protein</fullName>
    </submittedName>
</protein>
<keyword evidence="1" id="KW-0472">Membrane</keyword>
<keyword evidence="1" id="KW-0812">Transmembrane</keyword>
<organism evidence="2 3">
    <name type="scientific">Salinirubellus salinus</name>
    <dbReference type="NCBI Taxonomy" id="1364945"/>
    <lineage>
        <taxon>Archaea</taxon>
        <taxon>Methanobacteriati</taxon>
        <taxon>Methanobacteriota</taxon>
        <taxon>Stenosarchaea group</taxon>
        <taxon>Halobacteria</taxon>
        <taxon>Halobacteriales</taxon>
        <taxon>Natronomonadaceae</taxon>
        <taxon>Salinirubellus</taxon>
    </lineage>
</organism>
<evidence type="ECO:0000256" key="1">
    <source>
        <dbReference type="SAM" id="Phobius"/>
    </source>
</evidence>
<gene>
    <name evidence="2" type="ORF">N0B31_02940</name>
</gene>